<sequence>MVISGSITLSTRGEGDIIDITDRVQELARSSGVKTGICHIFVTGSTAAITTIEYESGVLKDLSRALSVCAPSDITYAHDSRWGDGNGRSHVKAAMIGPSLTVPVRDSALVLGTWQQIVLLELDTRQRRDRHLMVTVIGE</sequence>
<dbReference type="EMBL" id="QGMZ01000039">
    <property type="protein sequence ID" value="PWR70812.1"/>
    <property type="molecule type" value="Genomic_DNA"/>
</dbReference>
<dbReference type="Proteomes" id="UP000245934">
    <property type="component" value="Unassembled WGS sequence"/>
</dbReference>
<dbReference type="OrthoDB" id="6663at2157"/>
<name>A0A2V2MRQ5_9EURY</name>
<organism evidence="2 3">
    <name type="scientific">Methanospirillum stamsii</name>
    <dbReference type="NCBI Taxonomy" id="1277351"/>
    <lineage>
        <taxon>Archaea</taxon>
        <taxon>Methanobacteriati</taxon>
        <taxon>Methanobacteriota</taxon>
        <taxon>Stenosarchaea group</taxon>
        <taxon>Methanomicrobia</taxon>
        <taxon>Methanomicrobiales</taxon>
        <taxon>Methanospirillaceae</taxon>
        <taxon>Methanospirillum</taxon>
    </lineage>
</organism>
<keyword evidence="3" id="KW-1185">Reference proteome</keyword>
<dbReference type="Pfam" id="PF01894">
    <property type="entry name" value="YjbQ"/>
    <property type="match status" value="1"/>
</dbReference>
<dbReference type="SUPFAM" id="SSF111038">
    <property type="entry name" value="YjbQ-like"/>
    <property type="match status" value="1"/>
</dbReference>
<dbReference type="InterPro" id="IPR035917">
    <property type="entry name" value="YjbQ-like_sf"/>
</dbReference>
<dbReference type="GeneID" id="97608217"/>
<protein>
    <submittedName>
        <fullName evidence="2">Secondary thiamine-phosphate synthase enzyme</fullName>
    </submittedName>
</protein>
<dbReference type="PIRSF" id="PIRSF004681">
    <property type="entry name" value="UCP004681"/>
    <property type="match status" value="1"/>
</dbReference>
<dbReference type="RefSeq" id="WP_109941946.1">
    <property type="nucleotide sequence ID" value="NZ_CP176366.1"/>
</dbReference>
<dbReference type="AlphaFoldDB" id="A0A2V2MRQ5"/>
<evidence type="ECO:0000313" key="2">
    <source>
        <dbReference type="EMBL" id="PWR70812.1"/>
    </source>
</evidence>
<evidence type="ECO:0000313" key="3">
    <source>
        <dbReference type="Proteomes" id="UP000245934"/>
    </source>
</evidence>
<dbReference type="Gene3D" id="2.60.120.460">
    <property type="entry name" value="YjbQ-like"/>
    <property type="match status" value="1"/>
</dbReference>
<dbReference type="PANTHER" id="PTHR30615">
    <property type="entry name" value="UNCHARACTERIZED PROTEIN YJBQ-RELATED"/>
    <property type="match status" value="1"/>
</dbReference>
<accession>A0A2V2MRQ5</accession>
<dbReference type="NCBIfam" id="TIGR00149">
    <property type="entry name" value="TIGR00149_YjbQ"/>
    <property type="match status" value="1"/>
</dbReference>
<evidence type="ECO:0000256" key="1">
    <source>
        <dbReference type="ARBA" id="ARBA00005534"/>
    </source>
</evidence>
<gene>
    <name evidence="2" type="ORF">DLD82_15075</name>
</gene>
<dbReference type="PANTHER" id="PTHR30615:SF8">
    <property type="entry name" value="UPF0047 PROTEIN C4A8.02C"/>
    <property type="match status" value="1"/>
</dbReference>
<comment type="caution">
    <text evidence="2">The sequence shown here is derived from an EMBL/GenBank/DDBJ whole genome shotgun (WGS) entry which is preliminary data.</text>
</comment>
<dbReference type="InterPro" id="IPR001602">
    <property type="entry name" value="UPF0047_YjbQ-like"/>
</dbReference>
<comment type="similarity">
    <text evidence="1">Belongs to the UPF0047 family.</text>
</comment>
<reference evidence="2 3" key="1">
    <citation type="submission" date="2018-05" db="EMBL/GenBank/DDBJ databases">
        <title>Draft genome of Methanospirillum stamsii Pt1.</title>
        <authorList>
            <person name="Dueholm M.S."/>
            <person name="Nielsen P.H."/>
            <person name="Bakmann L.F."/>
            <person name="Otzen D.E."/>
        </authorList>
    </citation>
    <scope>NUCLEOTIDE SEQUENCE [LARGE SCALE GENOMIC DNA]</scope>
    <source>
        <strain evidence="2 3">Pt1</strain>
    </source>
</reference>
<proteinExistence type="inferred from homology"/>